<feature type="compositionally biased region" description="Low complexity" evidence="9">
    <location>
        <begin position="416"/>
        <end position="455"/>
    </location>
</feature>
<evidence type="ECO:0000256" key="9">
    <source>
        <dbReference type="SAM" id="MobiDB-lite"/>
    </source>
</evidence>
<dbReference type="OrthoDB" id="10691008at2759"/>
<evidence type="ECO:0000256" key="1">
    <source>
        <dbReference type="ARBA" id="ARBA00004123"/>
    </source>
</evidence>
<reference evidence="11 12" key="1">
    <citation type="journal article" date="2010" name="Plant Cell">
        <title>The Chlorella variabilis NC64A genome reveals adaptation to photosymbiosis, coevolution with viruses, and cryptic sex.</title>
        <authorList>
            <person name="Blanc G."/>
            <person name="Duncan G."/>
            <person name="Agarkova I."/>
            <person name="Borodovsky M."/>
            <person name="Gurnon J."/>
            <person name="Kuo A."/>
            <person name="Lindquist E."/>
            <person name="Lucas S."/>
            <person name="Pangilinan J."/>
            <person name="Polle J."/>
            <person name="Salamov A."/>
            <person name="Terry A."/>
            <person name="Yamada T."/>
            <person name="Dunigan D.D."/>
            <person name="Grigoriev I.V."/>
            <person name="Claverie J.M."/>
            <person name="Van Etten J.L."/>
        </authorList>
    </citation>
    <scope>NUCLEOTIDE SEQUENCE [LARGE SCALE GENOMIC DNA]</scope>
    <source>
        <strain evidence="11 12">NC64A</strain>
    </source>
</reference>
<dbReference type="InterPro" id="IPR001876">
    <property type="entry name" value="Znf_RanBP2"/>
</dbReference>
<keyword evidence="12" id="KW-1185">Reference proteome</keyword>
<organism evidence="12">
    <name type="scientific">Chlorella variabilis</name>
    <name type="common">Green alga</name>
    <dbReference type="NCBI Taxonomy" id="554065"/>
    <lineage>
        <taxon>Eukaryota</taxon>
        <taxon>Viridiplantae</taxon>
        <taxon>Chlorophyta</taxon>
        <taxon>core chlorophytes</taxon>
        <taxon>Trebouxiophyceae</taxon>
        <taxon>Chlorellales</taxon>
        <taxon>Chlorellaceae</taxon>
        <taxon>Chlorella clade</taxon>
        <taxon>Chlorella</taxon>
    </lineage>
</organism>
<keyword evidence="7" id="KW-0804">Transcription</keyword>
<dbReference type="GeneID" id="17356991"/>
<dbReference type="AlphaFoldDB" id="E1Z9V6"/>
<gene>
    <name evidence="11" type="ORF">CHLNCDRAFT_143280</name>
</gene>
<dbReference type="EMBL" id="GL433839">
    <property type="protein sequence ID" value="EFN57839.1"/>
    <property type="molecule type" value="Genomic_DNA"/>
</dbReference>
<sequence>MVWQCPDCTLLNDQAPACCDLCGHPAPAALQTPGTGAARQQQQAGGAAVEVVNLVSEDKEAEQGGSMGSGGSKAAAGGQAEAGAGLSKGAGAAAGVAGWEDDWDEDFQIQLSESRSQPSSHRQWQQLGGSGGAAASPPHAAQPAAEQRVQGGAAGQAAGRPAPKAQRPLGLGKKQAATAGEERRRKERGMAQLHHTADEQGSGSSAETAVTAQVLPGGKQEPARQQVQQQRSAREEPAASITSGSPAPMPSRDAAGGRGSVQPPPQRPQLGKRPLEGSSEHGQQQAAQVALPPQRLPLAVPKGLQLPPQPSKLLGKLPRDQPQHPSTQVKAQQQAAQLAGARQASPALAARAQQAATPSPAAGLQRAAATSAAGQVRQPSPMAAGAGAQPIPLRLPKQASLRLPPRRTSSGHTKLSPQSASASPPSDAAAPHAATPLVHSQPGAAAGAPAAPAEARSGRKKAPIPAPPRQPPAGLPPLPPVRERRLSAPAQQQQQQGAGGAAGEQEEAEAPVQPQPEAREQLPPERSAGPDAWQHGLAAFYAQGHPSQPAPQQQQQQQQAAAAAPAWVRRAKQLACDVTSALLAAASKCQAVEAAPVAGQRPSRGAQQAMQGWLAYRVAARLPQAAACRTAADVLRLAAAAAAAAPPPLPGAALTPAPGSQADGQAGEAQQAAGPEGPPPPPLMDLGQAAARLLAASRHQAHALSLGERTKRFFGQRASAVRAEIRHRLAAELGEPGGGASASVSSRRAARAGKRAAAAAALPPKPSRLSQAGAGAPRTVSIEALHGAGAAGRHAAVASIYRGVRAVPKPSGGIKYEASACVVGKQLWLGTYPTLESGAHAVDLDNRLLRELRGLGDLDGLKRYIKRVCGAGRGRRTRG</sequence>
<evidence type="ECO:0000256" key="5">
    <source>
        <dbReference type="ARBA" id="ARBA00023015"/>
    </source>
</evidence>
<feature type="compositionally biased region" description="Low complexity" evidence="9">
    <location>
        <begin position="283"/>
        <end position="301"/>
    </location>
</feature>
<evidence type="ECO:0000256" key="3">
    <source>
        <dbReference type="ARBA" id="ARBA00022771"/>
    </source>
</evidence>
<proteinExistence type="predicted"/>
<evidence type="ECO:0000256" key="4">
    <source>
        <dbReference type="ARBA" id="ARBA00022833"/>
    </source>
</evidence>
<dbReference type="GO" id="GO:0003700">
    <property type="term" value="F:DNA-binding transcription factor activity"/>
    <property type="evidence" value="ECO:0007669"/>
    <property type="project" value="InterPro"/>
</dbReference>
<keyword evidence="8" id="KW-0539">Nucleus</keyword>
<dbReference type="GO" id="GO:0008270">
    <property type="term" value="F:zinc ion binding"/>
    <property type="evidence" value="ECO:0007669"/>
    <property type="project" value="UniProtKB-KW"/>
</dbReference>
<dbReference type="InterPro" id="IPR001471">
    <property type="entry name" value="AP2/ERF_dom"/>
</dbReference>
<dbReference type="InParanoid" id="E1Z9V6"/>
<feature type="region of interest" description="Disordered" evidence="9">
    <location>
        <begin position="112"/>
        <end position="563"/>
    </location>
</feature>
<dbReference type="Proteomes" id="UP000008141">
    <property type="component" value="Unassembled WGS sequence"/>
</dbReference>
<dbReference type="RefSeq" id="XP_005849941.1">
    <property type="nucleotide sequence ID" value="XM_005849879.1"/>
</dbReference>
<evidence type="ECO:0000313" key="11">
    <source>
        <dbReference type="EMBL" id="EFN57839.1"/>
    </source>
</evidence>
<comment type="subcellular location">
    <subcellularLocation>
        <location evidence="1">Nucleus</location>
    </subcellularLocation>
</comment>
<feature type="compositionally biased region" description="Low complexity" evidence="9">
    <location>
        <begin position="133"/>
        <end position="168"/>
    </location>
</feature>
<keyword evidence="2" id="KW-0479">Metal-binding</keyword>
<dbReference type="KEGG" id="cvr:CHLNCDRAFT_143280"/>
<feature type="region of interest" description="Disordered" evidence="9">
    <location>
        <begin position="650"/>
        <end position="686"/>
    </location>
</feature>
<feature type="compositionally biased region" description="Low complexity" evidence="9">
    <location>
        <begin position="328"/>
        <end position="363"/>
    </location>
</feature>
<feature type="compositionally biased region" description="Polar residues" evidence="9">
    <location>
        <begin position="199"/>
        <end position="211"/>
    </location>
</feature>
<keyword evidence="4" id="KW-0862">Zinc</keyword>
<keyword evidence="6" id="KW-0238">DNA-binding</keyword>
<keyword evidence="5" id="KW-0805">Transcription regulation</keyword>
<dbReference type="GO" id="GO:0005634">
    <property type="term" value="C:nucleus"/>
    <property type="evidence" value="ECO:0007669"/>
    <property type="project" value="UniProtKB-SubCell"/>
</dbReference>
<evidence type="ECO:0000256" key="2">
    <source>
        <dbReference type="ARBA" id="ARBA00022723"/>
    </source>
</evidence>
<protein>
    <recommendedName>
        <fullName evidence="10">AP2/ERF domain-containing protein</fullName>
    </recommendedName>
</protein>
<dbReference type="GO" id="GO:0003677">
    <property type="term" value="F:DNA binding"/>
    <property type="evidence" value="ECO:0007669"/>
    <property type="project" value="UniProtKB-KW"/>
</dbReference>
<feature type="compositionally biased region" description="Low complexity" evidence="9">
    <location>
        <begin position="550"/>
        <end position="563"/>
    </location>
</feature>
<dbReference type="PROSITE" id="PS01358">
    <property type="entry name" value="ZF_RANBP2_1"/>
    <property type="match status" value="1"/>
</dbReference>
<accession>E1Z9V6</accession>
<keyword evidence="3" id="KW-0863">Zinc-finger</keyword>
<feature type="compositionally biased region" description="Polar residues" evidence="9">
    <location>
        <begin position="112"/>
        <end position="127"/>
    </location>
</feature>
<evidence type="ECO:0000256" key="7">
    <source>
        <dbReference type="ARBA" id="ARBA00023163"/>
    </source>
</evidence>
<evidence type="ECO:0000259" key="10">
    <source>
        <dbReference type="PROSITE" id="PS51032"/>
    </source>
</evidence>
<feature type="compositionally biased region" description="Pro residues" evidence="9">
    <location>
        <begin position="464"/>
        <end position="480"/>
    </location>
</feature>
<feature type="domain" description="AP2/ERF" evidence="10">
    <location>
        <begin position="800"/>
        <end position="859"/>
    </location>
</feature>
<name>E1Z9V6_CHLVA</name>
<feature type="compositionally biased region" description="Low complexity" evidence="9">
    <location>
        <begin position="651"/>
        <end position="675"/>
    </location>
</feature>
<dbReference type="PROSITE" id="PS51032">
    <property type="entry name" value="AP2_ERF"/>
    <property type="match status" value="1"/>
</dbReference>
<evidence type="ECO:0000313" key="12">
    <source>
        <dbReference type="Proteomes" id="UP000008141"/>
    </source>
</evidence>
<dbReference type="Gene3D" id="2.30.30.380">
    <property type="entry name" value="Zn-finger domain of Sec23/24"/>
    <property type="match status" value="1"/>
</dbReference>
<evidence type="ECO:0000256" key="8">
    <source>
        <dbReference type="ARBA" id="ARBA00023242"/>
    </source>
</evidence>
<evidence type="ECO:0000256" key="6">
    <source>
        <dbReference type="ARBA" id="ARBA00023125"/>
    </source>
</evidence>